<dbReference type="AlphaFoldDB" id="A0AAJ0DJH5"/>
<name>A0AAJ0DJH5_9PEZI</name>
<keyword evidence="3" id="KW-1185">Reference proteome</keyword>
<sequence length="167" mass="19042">MAKRERQGAEDIDIPAKRLKPPNEEDKGEAQAEEVAQLTKASLLGIPTELRDQIIYEALLNYGPDGPLYGPEGISEEDHMQPGLTRACRQLRDESLSIFLGRRNDWCITIYDYKLEPQPEHWVWRHSPSLTCYPDTGDSRSKFSSSGCDSTMRAVQGLDRKLRTHRK</sequence>
<feature type="region of interest" description="Disordered" evidence="1">
    <location>
        <begin position="1"/>
        <end position="33"/>
    </location>
</feature>
<organism evidence="2 3">
    <name type="scientific">Extremus antarcticus</name>
    <dbReference type="NCBI Taxonomy" id="702011"/>
    <lineage>
        <taxon>Eukaryota</taxon>
        <taxon>Fungi</taxon>
        <taxon>Dikarya</taxon>
        <taxon>Ascomycota</taxon>
        <taxon>Pezizomycotina</taxon>
        <taxon>Dothideomycetes</taxon>
        <taxon>Dothideomycetidae</taxon>
        <taxon>Mycosphaerellales</taxon>
        <taxon>Extremaceae</taxon>
        <taxon>Extremus</taxon>
    </lineage>
</organism>
<gene>
    <name evidence="2" type="ORF">LTR09_007414</name>
</gene>
<dbReference type="EMBL" id="JAWDJX010000026">
    <property type="protein sequence ID" value="KAK3051391.1"/>
    <property type="molecule type" value="Genomic_DNA"/>
</dbReference>
<evidence type="ECO:0000256" key="1">
    <source>
        <dbReference type="SAM" id="MobiDB-lite"/>
    </source>
</evidence>
<evidence type="ECO:0000313" key="2">
    <source>
        <dbReference type="EMBL" id="KAK3051391.1"/>
    </source>
</evidence>
<reference evidence="2" key="1">
    <citation type="submission" date="2023-04" db="EMBL/GenBank/DDBJ databases">
        <title>Black Yeasts Isolated from many extreme environments.</title>
        <authorList>
            <person name="Coleine C."/>
            <person name="Stajich J.E."/>
            <person name="Selbmann L."/>
        </authorList>
    </citation>
    <scope>NUCLEOTIDE SEQUENCE</scope>
    <source>
        <strain evidence="2">CCFEE 5312</strain>
    </source>
</reference>
<evidence type="ECO:0000313" key="3">
    <source>
        <dbReference type="Proteomes" id="UP001271007"/>
    </source>
</evidence>
<accession>A0AAJ0DJH5</accession>
<proteinExistence type="predicted"/>
<comment type="caution">
    <text evidence="2">The sequence shown here is derived from an EMBL/GenBank/DDBJ whole genome shotgun (WGS) entry which is preliminary data.</text>
</comment>
<dbReference type="Proteomes" id="UP001271007">
    <property type="component" value="Unassembled WGS sequence"/>
</dbReference>
<protein>
    <submittedName>
        <fullName evidence="2">Uncharacterized protein</fullName>
    </submittedName>
</protein>
<feature type="compositionally biased region" description="Basic and acidic residues" evidence="1">
    <location>
        <begin position="21"/>
        <end position="30"/>
    </location>
</feature>